<proteinExistence type="inferred from homology"/>
<gene>
    <name evidence="5" type="ORF">I6G43_05985</name>
</gene>
<dbReference type="Pfam" id="PF01420">
    <property type="entry name" value="Methylase_S"/>
    <property type="match status" value="2"/>
</dbReference>
<sequence>MKKVKLGEVCEILNGFAFKSLLYVNEGIRIIRITNVQKGYIEDSDPKYYPIEYTNSIEKYILKENDLLMSLTGNVGRVGLISKTMLPAALNQRVACLRTIDSLISKEYVFQFLNSDLFEQSAIRSSNGVAQKNLSTDWLKKVEITYPSVEQQELITSTLNLIERLICCRKEQNKKLNELVKSRFNEMFGDPVFNEMRWRRCKLKDISIGKLAYGSGASAIDFSGLRYIRITDIDECGNLKLDKKSPSHYDEKYLLNTGDILFARSGATVGKTFLYSKEKYGPALYAGYLIRLIPNLSLVNPVFVYHFTNTMFYNDFIAKVQNTVAQPNINAKQYSELDFILPPLSLQNEFADFVAQVDKSQLAIQKSLEELETLKKSLMQEYFG</sequence>
<dbReference type="InterPro" id="IPR044946">
    <property type="entry name" value="Restrct_endonuc_typeI_TRD_sf"/>
</dbReference>
<feature type="domain" description="Type I restriction modification DNA specificity" evidence="4">
    <location>
        <begin position="2"/>
        <end position="177"/>
    </location>
</feature>
<dbReference type="InterPro" id="IPR052021">
    <property type="entry name" value="Type-I_RS_S_subunit"/>
</dbReference>
<dbReference type="EMBL" id="CP065706">
    <property type="protein sequence ID" value="QPS96793.1"/>
    <property type="molecule type" value="Genomic_DNA"/>
</dbReference>
<reference evidence="5 6" key="1">
    <citation type="submission" date="2020-12" db="EMBL/GenBank/DDBJ databases">
        <title>FDA dAtabase for Regulatory Grade micrObial Sequences (FDA-ARGOS): Supporting development and validation of Infectious Disease Dx tests.</title>
        <authorList>
            <person name="Sproer C."/>
            <person name="Gronow S."/>
            <person name="Severitt S."/>
            <person name="Schroder I."/>
            <person name="Tallon L."/>
            <person name="Sadzewicz L."/>
            <person name="Zhao X."/>
            <person name="Boylan J."/>
            <person name="Ott S."/>
            <person name="Bowen H."/>
            <person name="Vavikolanu K."/>
            <person name="Mehta A."/>
            <person name="Aluvathingal J."/>
            <person name="Nadendla S."/>
            <person name="Lowell S."/>
            <person name="Myers T."/>
            <person name="Yan Y."/>
            <person name="Sichtig H."/>
        </authorList>
    </citation>
    <scope>NUCLEOTIDE SEQUENCE [LARGE SCALE GENOMIC DNA]</scope>
    <source>
        <strain evidence="5 6">FDAARGOS_886</strain>
    </source>
</reference>
<dbReference type="SUPFAM" id="SSF116734">
    <property type="entry name" value="DNA methylase specificity domain"/>
    <property type="match status" value="2"/>
</dbReference>
<keyword evidence="5" id="KW-0378">Hydrolase</keyword>
<accession>A0A7T2ZM07</accession>
<dbReference type="RefSeq" id="WP_080639520.1">
    <property type="nucleotide sequence ID" value="NZ_CP065706.1"/>
</dbReference>
<dbReference type="PANTHER" id="PTHR30408:SF12">
    <property type="entry name" value="TYPE I RESTRICTION ENZYME MJAVIII SPECIFICITY SUBUNIT"/>
    <property type="match status" value="1"/>
</dbReference>
<dbReference type="GO" id="GO:0003677">
    <property type="term" value="F:DNA binding"/>
    <property type="evidence" value="ECO:0007669"/>
    <property type="project" value="UniProtKB-KW"/>
</dbReference>
<dbReference type="AlphaFoldDB" id="A0A7T2ZM07"/>
<evidence type="ECO:0000259" key="4">
    <source>
        <dbReference type="Pfam" id="PF01420"/>
    </source>
</evidence>
<dbReference type="GO" id="GO:0009307">
    <property type="term" value="P:DNA restriction-modification system"/>
    <property type="evidence" value="ECO:0007669"/>
    <property type="project" value="UniProtKB-KW"/>
</dbReference>
<keyword evidence="2" id="KW-0680">Restriction system</keyword>
<dbReference type="Proteomes" id="UP000594986">
    <property type="component" value="Chromosome"/>
</dbReference>
<dbReference type="InterPro" id="IPR000055">
    <property type="entry name" value="Restrct_endonuc_typeI_TRD"/>
</dbReference>
<keyword evidence="5" id="KW-0255">Endonuclease</keyword>
<keyword evidence="3" id="KW-0238">DNA-binding</keyword>
<protein>
    <submittedName>
        <fullName evidence="5">Restriction endonuclease subunit S</fullName>
    </submittedName>
</protein>
<organism evidence="5 6">
    <name type="scientific">Streptococcus oralis</name>
    <dbReference type="NCBI Taxonomy" id="1303"/>
    <lineage>
        <taxon>Bacteria</taxon>
        <taxon>Bacillati</taxon>
        <taxon>Bacillota</taxon>
        <taxon>Bacilli</taxon>
        <taxon>Lactobacillales</taxon>
        <taxon>Streptococcaceae</taxon>
        <taxon>Streptococcus</taxon>
    </lineage>
</organism>
<dbReference type="GO" id="GO:0004519">
    <property type="term" value="F:endonuclease activity"/>
    <property type="evidence" value="ECO:0007669"/>
    <property type="project" value="UniProtKB-KW"/>
</dbReference>
<comment type="similarity">
    <text evidence="1">Belongs to the type-I restriction system S methylase family.</text>
</comment>
<evidence type="ECO:0000313" key="5">
    <source>
        <dbReference type="EMBL" id="QPS96793.1"/>
    </source>
</evidence>
<name>A0A7T2ZM07_STROR</name>
<evidence type="ECO:0000313" key="6">
    <source>
        <dbReference type="Proteomes" id="UP000594986"/>
    </source>
</evidence>
<dbReference type="CDD" id="cd17278">
    <property type="entry name" value="RMtype1_S_LdeBORF1052P-TRD2-CR2"/>
    <property type="match status" value="1"/>
</dbReference>
<evidence type="ECO:0000256" key="3">
    <source>
        <dbReference type="ARBA" id="ARBA00023125"/>
    </source>
</evidence>
<dbReference type="CDD" id="cd17521">
    <property type="entry name" value="RMtype1_S_Sau13435ORF2165P_TRD2-CR2_like"/>
    <property type="match status" value="1"/>
</dbReference>
<dbReference type="Gene3D" id="3.90.220.20">
    <property type="entry name" value="DNA methylase specificity domains"/>
    <property type="match status" value="2"/>
</dbReference>
<feature type="domain" description="Type I restriction modification DNA specificity" evidence="4">
    <location>
        <begin position="243"/>
        <end position="371"/>
    </location>
</feature>
<evidence type="ECO:0000256" key="1">
    <source>
        <dbReference type="ARBA" id="ARBA00010923"/>
    </source>
</evidence>
<dbReference type="PANTHER" id="PTHR30408">
    <property type="entry name" value="TYPE-1 RESTRICTION ENZYME ECOKI SPECIFICITY PROTEIN"/>
    <property type="match status" value="1"/>
</dbReference>
<keyword evidence="5" id="KW-0540">Nuclease</keyword>
<dbReference type="REBASE" id="488998">
    <property type="entry name" value="S1.Sor886ORF5990P"/>
</dbReference>
<evidence type="ECO:0000256" key="2">
    <source>
        <dbReference type="ARBA" id="ARBA00022747"/>
    </source>
</evidence>